<gene>
    <name evidence="2" type="ORF">E2986_11814</name>
</gene>
<name>A0A833RW17_9HYME</name>
<dbReference type="EMBL" id="WNWW01000544">
    <property type="protein sequence ID" value="KAF3423722.1"/>
    <property type="molecule type" value="Genomic_DNA"/>
</dbReference>
<keyword evidence="1" id="KW-1133">Transmembrane helix</keyword>
<reference evidence="2" key="1">
    <citation type="submission" date="2019-11" db="EMBL/GenBank/DDBJ databases">
        <title>The nuclear and mitochondrial genomes of Frieseomelitta varia - a highly eusocial stingless bee (Meliponini) with a permanently sterile worker caste.</title>
        <authorList>
            <person name="Freitas F.C.P."/>
            <person name="Lourenco A.P."/>
            <person name="Nunes F.M.F."/>
            <person name="Paschoal A.R."/>
            <person name="Abreu F.C.P."/>
            <person name="Barbin F.O."/>
            <person name="Bataglia L."/>
            <person name="Cardoso-Junior C.A.M."/>
            <person name="Cervoni M.S."/>
            <person name="Silva S.R."/>
            <person name="Dalarmi F."/>
            <person name="Del Lama M.A."/>
            <person name="Depintor T.S."/>
            <person name="Ferreira K.M."/>
            <person name="Goria P.S."/>
            <person name="Jaskot M.C."/>
            <person name="Lago D.C."/>
            <person name="Luna-Lucena D."/>
            <person name="Moda L.M."/>
            <person name="Nascimento L."/>
            <person name="Pedrino M."/>
            <person name="Rabico F.O."/>
            <person name="Sanches F.C."/>
            <person name="Santos D.E."/>
            <person name="Santos C.G."/>
            <person name="Vieira J."/>
            <person name="Lopes T.F."/>
            <person name="Barchuk A.R."/>
            <person name="Hartfelder K."/>
            <person name="Simoes Z.L.P."/>
            <person name="Bitondi M.M.G."/>
            <person name="Pinheiro D.G."/>
        </authorList>
    </citation>
    <scope>NUCLEOTIDE SEQUENCE</scope>
    <source>
        <strain evidence="2">USP_RPSP 00005682</strain>
        <tissue evidence="2">Whole individual</tissue>
    </source>
</reference>
<evidence type="ECO:0000313" key="3">
    <source>
        <dbReference type="Proteomes" id="UP000655588"/>
    </source>
</evidence>
<keyword evidence="3" id="KW-1185">Reference proteome</keyword>
<protein>
    <submittedName>
        <fullName evidence="2">Uncharacterized protein</fullName>
    </submittedName>
</protein>
<evidence type="ECO:0000313" key="2">
    <source>
        <dbReference type="EMBL" id="KAF3423722.1"/>
    </source>
</evidence>
<proteinExistence type="predicted"/>
<keyword evidence="1" id="KW-0812">Transmembrane</keyword>
<sequence length="151" mass="17776">MKSKQHIEITLLNYITCKYTFLNTYKKKEINRNLNYQYGLNRYTMKFAGIWPEERKWNRASSYIVLMPFLTMLCFACGPQTIDLPFIAHDLNLVVENLSMANVTLTISLVKTMTFWMNGKHFAISGNSRNSRFASSHNWQACKFYYCIIIK</sequence>
<feature type="transmembrane region" description="Helical" evidence="1">
    <location>
        <begin position="102"/>
        <end position="119"/>
    </location>
</feature>
<organism evidence="2 3">
    <name type="scientific">Frieseomelitta varia</name>
    <dbReference type="NCBI Taxonomy" id="561572"/>
    <lineage>
        <taxon>Eukaryota</taxon>
        <taxon>Metazoa</taxon>
        <taxon>Ecdysozoa</taxon>
        <taxon>Arthropoda</taxon>
        <taxon>Hexapoda</taxon>
        <taxon>Insecta</taxon>
        <taxon>Pterygota</taxon>
        <taxon>Neoptera</taxon>
        <taxon>Endopterygota</taxon>
        <taxon>Hymenoptera</taxon>
        <taxon>Apocrita</taxon>
        <taxon>Aculeata</taxon>
        <taxon>Apoidea</taxon>
        <taxon>Anthophila</taxon>
        <taxon>Apidae</taxon>
        <taxon>Frieseomelitta</taxon>
    </lineage>
</organism>
<dbReference type="AlphaFoldDB" id="A0A833RW17"/>
<accession>A0A833RW17</accession>
<comment type="caution">
    <text evidence="2">The sequence shown here is derived from an EMBL/GenBank/DDBJ whole genome shotgun (WGS) entry which is preliminary data.</text>
</comment>
<dbReference type="Proteomes" id="UP000655588">
    <property type="component" value="Unassembled WGS sequence"/>
</dbReference>
<feature type="transmembrane region" description="Helical" evidence="1">
    <location>
        <begin position="63"/>
        <end position="82"/>
    </location>
</feature>
<evidence type="ECO:0000256" key="1">
    <source>
        <dbReference type="SAM" id="Phobius"/>
    </source>
</evidence>
<keyword evidence="1" id="KW-0472">Membrane</keyword>